<proteinExistence type="predicted"/>
<keyword evidence="2" id="KW-1185">Reference proteome</keyword>
<evidence type="ECO:0000313" key="1">
    <source>
        <dbReference type="EMBL" id="SQD79092.1"/>
    </source>
</evidence>
<evidence type="ECO:0000313" key="2">
    <source>
        <dbReference type="Proteomes" id="UP000250163"/>
    </source>
</evidence>
<dbReference type="EMBL" id="LS483250">
    <property type="protein sequence ID" value="SQD79092.1"/>
    <property type="molecule type" value="Genomic_DNA"/>
</dbReference>
<gene>
    <name evidence="1" type="ORF">MORIYA_2616</name>
</gene>
<organism evidence="1 2">
    <name type="scientific">Moritella yayanosii</name>
    <dbReference type="NCBI Taxonomy" id="69539"/>
    <lineage>
        <taxon>Bacteria</taxon>
        <taxon>Pseudomonadati</taxon>
        <taxon>Pseudomonadota</taxon>
        <taxon>Gammaproteobacteria</taxon>
        <taxon>Alteromonadales</taxon>
        <taxon>Moritellaceae</taxon>
        <taxon>Moritella</taxon>
    </lineage>
</organism>
<name>A0A330LRM0_9GAMM</name>
<dbReference type="AlphaFoldDB" id="A0A330LRM0"/>
<dbReference type="Proteomes" id="UP000250163">
    <property type="component" value="Chromosome MORIYA"/>
</dbReference>
<sequence>MAAGKPANIGIEMAIVTGDLVATCLHVVGVRYFFTGYPT</sequence>
<reference evidence="2" key="1">
    <citation type="submission" date="2018-05" db="EMBL/GenBank/DDBJ databases">
        <authorList>
            <person name="Cea G.-C."/>
            <person name="William W."/>
        </authorList>
    </citation>
    <scope>NUCLEOTIDE SEQUENCE [LARGE SCALE GENOMIC DNA]</scope>
    <source>
        <strain evidence="2">DB21MT 5</strain>
    </source>
</reference>
<protein>
    <submittedName>
        <fullName evidence="1">Uncharacterized protein</fullName>
    </submittedName>
</protein>
<accession>A0A330LRM0</accession>
<dbReference type="KEGG" id="mya:MORIYA_2616"/>